<accession>A0A8J2WU30</accession>
<protein>
    <submittedName>
        <fullName evidence="14">Uncharacterized protein</fullName>
    </submittedName>
</protein>
<evidence type="ECO:0000256" key="13">
    <source>
        <dbReference type="SAM" id="Phobius"/>
    </source>
</evidence>
<evidence type="ECO:0000256" key="11">
    <source>
        <dbReference type="ARBA" id="ARBA00023303"/>
    </source>
</evidence>
<keyword evidence="7" id="KW-0915">Sodium</keyword>
<evidence type="ECO:0000256" key="4">
    <source>
        <dbReference type="ARBA" id="ARBA00022461"/>
    </source>
</evidence>
<evidence type="ECO:0000256" key="9">
    <source>
        <dbReference type="ARBA" id="ARBA00023136"/>
    </source>
</evidence>
<evidence type="ECO:0000256" key="8">
    <source>
        <dbReference type="ARBA" id="ARBA00023065"/>
    </source>
</evidence>
<dbReference type="AlphaFoldDB" id="A0A8J2WU30"/>
<evidence type="ECO:0000256" key="7">
    <source>
        <dbReference type="ARBA" id="ARBA00023053"/>
    </source>
</evidence>
<evidence type="ECO:0000256" key="5">
    <source>
        <dbReference type="ARBA" id="ARBA00022692"/>
    </source>
</evidence>
<feature type="transmembrane region" description="Helical" evidence="13">
    <location>
        <begin position="67"/>
        <end position="88"/>
    </location>
</feature>
<keyword evidence="9 13" id="KW-0472">Membrane</keyword>
<dbReference type="PANTHER" id="PTHR11690:SF296">
    <property type="entry name" value="DEGENERIN-LIKE PROTEIN DEL-10"/>
    <property type="match status" value="1"/>
</dbReference>
<comment type="subcellular location">
    <subcellularLocation>
        <location evidence="1">Membrane</location>
        <topology evidence="1">Multi-pass membrane protein</topology>
    </subcellularLocation>
</comment>
<reference evidence="14" key="1">
    <citation type="submission" date="2021-11" db="EMBL/GenBank/DDBJ databases">
        <authorList>
            <person name="Schell T."/>
        </authorList>
    </citation>
    <scope>NUCLEOTIDE SEQUENCE</scope>
    <source>
        <strain evidence="14">M5</strain>
    </source>
</reference>
<dbReference type="GO" id="GO:0015280">
    <property type="term" value="F:ligand-gated sodium channel activity"/>
    <property type="evidence" value="ECO:0007669"/>
    <property type="project" value="TreeGrafter"/>
</dbReference>
<evidence type="ECO:0000256" key="3">
    <source>
        <dbReference type="ARBA" id="ARBA00022448"/>
    </source>
</evidence>
<keyword evidence="11 12" id="KW-0407">Ion channel</keyword>
<comment type="similarity">
    <text evidence="2 12">Belongs to the amiloride-sensitive sodium channel (TC 1.A.6) family.</text>
</comment>
<dbReference type="EMBL" id="CAKKLH010000314">
    <property type="protein sequence ID" value="CAH0111533.1"/>
    <property type="molecule type" value="Genomic_DNA"/>
</dbReference>
<comment type="caution">
    <text evidence="14">The sequence shown here is derived from an EMBL/GenBank/DDBJ whole genome shotgun (WGS) entry which is preliminary data.</text>
</comment>
<sequence length="538" mass="60096">MLMNKRAAGVQPRIVWTLDDMKVTKVLAMEKEEEEEDDNKWTDFAGRSTCAAVTHLGEKSQPLPVKIVWRITLIVGVILTAVSTYFSASSFMSFSGNSEMILQTNSDDWIEHPNYHICTSNTFNLTILKGFGSVLEFKSSNKFCFNLIIDTEMGFIDAEMVSYLILTTSIYVASPALLQNVERQRQLEIKFDTILAENGIKDVTEILQRAVLKCEDFIAGCISPNVYIDGIDCCNQFFPTGSFVSSTGACVTTFSAPPIIQRVPSIGFGFVVLVKDSRDSSALDNSIINLIMANQKGVTFAATDKWTDPTVALFKERHYTRIGLWTSVALSRTTINDEEILQSMVASKVNKVCAQRDEQNSFLHLVPGFTNYTENNCLYAIRQKSCTQIAHCYIVTLPYTGDLPPCRPQQMLNIARHIFKKRSNQSSNIPLTESFPGCVSECLRETYDISASYADLLLASNFQLGNWSITPNESNQVAAINFFYPTFNQNLMVNHYPTVNQGLGILGGNLGLFLGASMVTFVEIVVFVFTYFCQDKKI</sequence>
<keyword evidence="3 12" id="KW-0813">Transport</keyword>
<keyword evidence="4 12" id="KW-0894">Sodium channel</keyword>
<evidence type="ECO:0000256" key="1">
    <source>
        <dbReference type="ARBA" id="ARBA00004141"/>
    </source>
</evidence>
<evidence type="ECO:0000256" key="6">
    <source>
        <dbReference type="ARBA" id="ARBA00022989"/>
    </source>
</evidence>
<dbReference type="Pfam" id="PF00858">
    <property type="entry name" value="ASC"/>
    <property type="match status" value="1"/>
</dbReference>
<evidence type="ECO:0000313" key="15">
    <source>
        <dbReference type="Proteomes" id="UP000789390"/>
    </source>
</evidence>
<organism evidence="14 15">
    <name type="scientific">Daphnia galeata</name>
    <dbReference type="NCBI Taxonomy" id="27404"/>
    <lineage>
        <taxon>Eukaryota</taxon>
        <taxon>Metazoa</taxon>
        <taxon>Ecdysozoa</taxon>
        <taxon>Arthropoda</taxon>
        <taxon>Crustacea</taxon>
        <taxon>Branchiopoda</taxon>
        <taxon>Diplostraca</taxon>
        <taxon>Cladocera</taxon>
        <taxon>Anomopoda</taxon>
        <taxon>Daphniidae</taxon>
        <taxon>Daphnia</taxon>
    </lineage>
</organism>
<dbReference type="InterPro" id="IPR001873">
    <property type="entry name" value="ENaC"/>
</dbReference>
<keyword evidence="8 12" id="KW-0406">Ion transport</keyword>
<evidence type="ECO:0000256" key="10">
    <source>
        <dbReference type="ARBA" id="ARBA00023201"/>
    </source>
</evidence>
<evidence type="ECO:0000256" key="12">
    <source>
        <dbReference type="RuleBase" id="RU000679"/>
    </source>
</evidence>
<evidence type="ECO:0000313" key="14">
    <source>
        <dbReference type="EMBL" id="CAH0111533.1"/>
    </source>
</evidence>
<keyword evidence="10 12" id="KW-0739">Sodium transport</keyword>
<feature type="transmembrane region" description="Helical" evidence="13">
    <location>
        <begin position="510"/>
        <end position="533"/>
    </location>
</feature>
<dbReference type="PANTHER" id="PTHR11690">
    <property type="entry name" value="AMILORIDE-SENSITIVE SODIUM CHANNEL-RELATED"/>
    <property type="match status" value="1"/>
</dbReference>
<name>A0A8J2WU30_9CRUS</name>
<dbReference type="GO" id="GO:0005886">
    <property type="term" value="C:plasma membrane"/>
    <property type="evidence" value="ECO:0007669"/>
    <property type="project" value="TreeGrafter"/>
</dbReference>
<proteinExistence type="inferred from homology"/>
<keyword evidence="15" id="KW-1185">Reference proteome</keyword>
<dbReference type="PRINTS" id="PR01078">
    <property type="entry name" value="AMINACHANNEL"/>
</dbReference>
<dbReference type="OrthoDB" id="6347949at2759"/>
<dbReference type="Gene3D" id="1.10.287.770">
    <property type="entry name" value="YojJ-like"/>
    <property type="match status" value="1"/>
</dbReference>
<gene>
    <name evidence="14" type="ORF">DGAL_LOCUS15181</name>
</gene>
<dbReference type="Proteomes" id="UP000789390">
    <property type="component" value="Unassembled WGS sequence"/>
</dbReference>
<keyword evidence="6 13" id="KW-1133">Transmembrane helix</keyword>
<keyword evidence="5 12" id="KW-0812">Transmembrane</keyword>
<evidence type="ECO:0000256" key="2">
    <source>
        <dbReference type="ARBA" id="ARBA00007193"/>
    </source>
</evidence>